<name>A0A5J4RIR9_9ZZZZ</name>
<keyword evidence="1" id="KW-1133">Transmembrane helix</keyword>
<dbReference type="EMBL" id="SNRY01001135">
    <property type="protein sequence ID" value="KAA6333255.1"/>
    <property type="molecule type" value="Genomic_DNA"/>
</dbReference>
<dbReference type="GO" id="GO:0005886">
    <property type="term" value="C:plasma membrane"/>
    <property type="evidence" value="ECO:0007669"/>
    <property type="project" value="TreeGrafter"/>
</dbReference>
<protein>
    <submittedName>
        <fullName evidence="2">Inner membrane protein YhaI</fullName>
    </submittedName>
</protein>
<evidence type="ECO:0000256" key="1">
    <source>
        <dbReference type="SAM" id="Phobius"/>
    </source>
</evidence>
<sequence>MNWYVKVLENYAVFNGRARRKEYWMFFLFNSMFAICAMVADTVLGLSEYLYGNGLISMLYTLAMFIPGTAVCVRRLHDVGKSGWWIFINFIPIAGVIWCFILLVTEGEAGENKYGENPKLETLV</sequence>
<dbReference type="PANTHER" id="PTHR34980">
    <property type="entry name" value="INNER MEMBRANE PROTEIN-RELATED-RELATED"/>
    <property type="match status" value="1"/>
</dbReference>
<gene>
    <name evidence="2" type="ORF">EZS27_018307</name>
</gene>
<feature type="transmembrane region" description="Helical" evidence="1">
    <location>
        <begin position="23"/>
        <end position="44"/>
    </location>
</feature>
<keyword evidence="1" id="KW-0812">Transmembrane</keyword>
<dbReference type="PANTHER" id="PTHR34980:SF2">
    <property type="entry name" value="INNER MEMBRANE PROTEIN YHAH-RELATED"/>
    <property type="match status" value="1"/>
</dbReference>
<proteinExistence type="predicted"/>
<dbReference type="InterPro" id="IPR008523">
    <property type="entry name" value="DUF805"/>
</dbReference>
<reference evidence="2" key="1">
    <citation type="submission" date="2019-03" db="EMBL/GenBank/DDBJ databases">
        <title>Single cell metagenomics reveals metabolic interactions within the superorganism composed of flagellate Streblomastix strix and complex community of Bacteroidetes bacteria on its surface.</title>
        <authorList>
            <person name="Treitli S.C."/>
            <person name="Kolisko M."/>
            <person name="Husnik F."/>
            <person name="Keeling P."/>
            <person name="Hampl V."/>
        </authorList>
    </citation>
    <scope>NUCLEOTIDE SEQUENCE</scope>
    <source>
        <strain evidence="2">STM</strain>
    </source>
</reference>
<dbReference type="Pfam" id="PF05656">
    <property type="entry name" value="DUF805"/>
    <property type="match status" value="1"/>
</dbReference>
<dbReference type="AlphaFoldDB" id="A0A5J4RIR9"/>
<feature type="transmembrane region" description="Helical" evidence="1">
    <location>
        <begin position="84"/>
        <end position="104"/>
    </location>
</feature>
<comment type="caution">
    <text evidence="2">The sequence shown here is derived from an EMBL/GenBank/DDBJ whole genome shotgun (WGS) entry which is preliminary data.</text>
</comment>
<keyword evidence="1" id="KW-0472">Membrane</keyword>
<feature type="transmembrane region" description="Helical" evidence="1">
    <location>
        <begin position="50"/>
        <end position="72"/>
    </location>
</feature>
<evidence type="ECO:0000313" key="2">
    <source>
        <dbReference type="EMBL" id="KAA6333255.1"/>
    </source>
</evidence>
<accession>A0A5J4RIR9</accession>
<organism evidence="2">
    <name type="scientific">termite gut metagenome</name>
    <dbReference type="NCBI Taxonomy" id="433724"/>
    <lineage>
        <taxon>unclassified sequences</taxon>
        <taxon>metagenomes</taxon>
        <taxon>organismal metagenomes</taxon>
    </lineage>
</organism>